<dbReference type="Pfam" id="PF13637">
    <property type="entry name" value="Ank_4"/>
    <property type="match status" value="1"/>
</dbReference>
<dbReference type="PROSITE" id="PS50088">
    <property type="entry name" value="ANK_REPEAT"/>
    <property type="match status" value="2"/>
</dbReference>
<dbReference type="SUPFAM" id="SSF48403">
    <property type="entry name" value="Ankyrin repeat"/>
    <property type="match status" value="1"/>
</dbReference>
<dbReference type="Gene3D" id="1.25.40.20">
    <property type="entry name" value="Ankyrin repeat-containing domain"/>
    <property type="match status" value="1"/>
</dbReference>
<dbReference type="InterPro" id="IPR002110">
    <property type="entry name" value="Ankyrin_rpt"/>
</dbReference>
<evidence type="ECO:0000256" key="3">
    <source>
        <dbReference type="PROSITE-ProRule" id="PRU00023"/>
    </source>
</evidence>
<dbReference type="PROSITE" id="PS50297">
    <property type="entry name" value="ANK_REP_REGION"/>
    <property type="match status" value="2"/>
</dbReference>
<evidence type="ECO:0000313" key="5">
    <source>
        <dbReference type="Proteomes" id="UP001642484"/>
    </source>
</evidence>
<evidence type="ECO:0000256" key="1">
    <source>
        <dbReference type="ARBA" id="ARBA00022737"/>
    </source>
</evidence>
<protein>
    <recommendedName>
        <fullName evidence="6">ANK_REP_REGION domain-containing protein</fullName>
    </recommendedName>
</protein>
<feature type="non-terminal residue" evidence="4">
    <location>
        <position position="1"/>
    </location>
</feature>
<evidence type="ECO:0008006" key="6">
    <source>
        <dbReference type="Google" id="ProtNLM"/>
    </source>
</evidence>
<organism evidence="4 5">
    <name type="scientific">Durusdinium trenchii</name>
    <dbReference type="NCBI Taxonomy" id="1381693"/>
    <lineage>
        <taxon>Eukaryota</taxon>
        <taxon>Sar</taxon>
        <taxon>Alveolata</taxon>
        <taxon>Dinophyceae</taxon>
        <taxon>Suessiales</taxon>
        <taxon>Symbiodiniaceae</taxon>
        <taxon>Durusdinium</taxon>
    </lineage>
</organism>
<dbReference type="EMBL" id="CAXAMN010011681">
    <property type="protein sequence ID" value="CAK9035992.1"/>
    <property type="molecule type" value="Genomic_DNA"/>
</dbReference>
<dbReference type="Proteomes" id="UP001642484">
    <property type="component" value="Unassembled WGS sequence"/>
</dbReference>
<comment type="caution">
    <text evidence="4">The sequence shown here is derived from an EMBL/GenBank/DDBJ whole genome shotgun (WGS) entry which is preliminary data.</text>
</comment>
<gene>
    <name evidence="4" type="ORF">CCMP2556_LOCUS20116</name>
</gene>
<evidence type="ECO:0000256" key="2">
    <source>
        <dbReference type="ARBA" id="ARBA00023043"/>
    </source>
</evidence>
<feature type="repeat" description="ANK" evidence="3">
    <location>
        <begin position="62"/>
        <end position="94"/>
    </location>
</feature>
<feature type="repeat" description="ANK" evidence="3">
    <location>
        <begin position="95"/>
        <end position="121"/>
    </location>
</feature>
<name>A0ABP0LCI8_9DINO</name>
<keyword evidence="2 3" id="KW-0040">ANK repeat</keyword>
<accession>A0ABP0LCI8</accession>
<dbReference type="PANTHER" id="PTHR24171">
    <property type="entry name" value="ANKYRIN REPEAT DOMAIN-CONTAINING PROTEIN 39-RELATED"/>
    <property type="match status" value="1"/>
</dbReference>
<evidence type="ECO:0000313" key="4">
    <source>
        <dbReference type="EMBL" id="CAK9035992.1"/>
    </source>
</evidence>
<keyword evidence="1" id="KW-0677">Repeat</keyword>
<keyword evidence="5" id="KW-1185">Reference proteome</keyword>
<dbReference type="SMART" id="SM00248">
    <property type="entry name" value="ANK"/>
    <property type="match status" value="2"/>
</dbReference>
<proteinExistence type="predicted"/>
<sequence>AFYRRLADAAGVCGAEPAIRREVHSHVCSELLNAVCENDARRAKALLAVLPEAARCRPLQPGGQLPLEYAAHHGRVALTKLLLQARADPNSCGEAGVPPLARAASQGNLKTIRLLLDAGASRGVTRLPEVQRREVQRVTSLPTLKAERLMLGGAGSLSL</sequence>
<reference evidence="4 5" key="1">
    <citation type="submission" date="2024-02" db="EMBL/GenBank/DDBJ databases">
        <authorList>
            <person name="Chen Y."/>
            <person name="Shah S."/>
            <person name="Dougan E. K."/>
            <person name="Thang M."/>
            <person name="Chan C."/>
        </authorList>
    </citation>
    <scope>NUCLEOTIDE SEQUENCE [LARGE SCALE GENOMIC DNA]</scope>
</reference>
<dbReference type="InterPro" id="IPR036770">
    <property type="entry name" value="Ankyrin_rpt-contain_sf"/>
</dbReference>